<dbReference type="InterPro" id="IPR007842">
    <property type="entry name" value="HEPN_dom"/>
</dbReference>
<gene>
    <name evidence="2" type="ORF">OMM_13718</name>
</gene>
<evidence type="ECO:0000313" key="3">
    <source>
        <dbReference type="Proteomes" id="UP000189670"/>
    </source>
</evidence>
<dbReference type="Gene3D" id="1.20.120.330">
    <property type="entry name" value="Nucleotidyltransferases domain 2"/>
    <property type="match status" value="1"/>
</dbReference>
<dbReference type="AlphaFoldDB" id="A0A1V1NT90"/>
<evidence type="ECO:0000313" key="2">
    <source>
        <dbReference type="EMBL" id="ETR65784.1"/>
    </source>
</evidence>
<protein>
    <recommendedName>
        <fullName evidence="1">HEPN domain-containing protein</fullName>
    </recommendedName>
</protein>
<sequence length="117" mass="13734">MHLTKAKQFLSDATLLINDKRYDSAASRCYYAIYRLGIYILEKNGEKREGWSHYGIQKTVKHKTIVIDDIVLHDVLARAYQLRILADYQNYNVKPEKCQELFQEILQIQKEVINEAA</sequence>
<dbReference type="EMBL" id="ATBP01002506">
    <property type="protein sequence ID" value="ETR65784.1"/>
    <property type="molecule type" value="Genomic_DNA"/>
</dbReference>
<name>A0A1V1NT90_9BACT</name>
<feature type="domain" description="HEPN" evidence="1">
    <location>
        <begin position="2"/>
        <end position="113"/>
    </location>
</feature>
<dbReference type="Proteomes" id="UP000189670">
    <property type="component" value="Unassembled WGS sequence"/>
</dbReference>
<proteinExistence type="predicted"/>
<accession>A0A1V1NT90</accession>
<evidence type="ECO:0000259" key="1">
    <source>
        <dbReference type="Pfam" id="PF05168"/>
    </source>
</evidence>
<organism evidence="2 3">
    <name type="scientific">Candidatus Magnetoglobus multicellularis str. Araruama</name>
    <dbReference type="NCBI Taxonomy" id="890399"/>
    <lineage>
        <taxon>Bacteria</taxon>
        <taxon>Pseudomonadati</taxon>
        <taxon>Thermodesulfobacteriota</taxon>
        <taxon>Desulfobacteria</taxon>
        <taxon>Desulfobacterales</taxon>
        <taxon>Desulfobacteraceae</taxon>
        <taxon>Candidatus Magnetoglobus</taxon>
    </lineage>
</organism>
<comment type="caution">
    <text evidence="2">The sequence shown here is derived from an EMBL/GenBank/DDBJ whole genome shotgun (WGS) entry which is preliminary data.</text>
</comment>
<dbReference type="Pfam" id="PF05168">
    <property type="entry name" value="HEPN"/>
    <property type="match status" value="1"/>
</dbReference>
<reference evidence="3" key="1">
    <citation type="submission" date="2012-11" db="EMBL/GenBank/DDBJ databases">
        <authorList>
            <person name="Lucero-Rivera Y.E."/>
            <person name="Tovar-Ramirez D."/>
        </authorList>
    </citation>
    <scope>NUCLEOTIDE SEQUENCE [LARGE SCALE GENOMIC DNA]</scope>
    <source>
        <strain evidence="3">Araruama</strain>
    </source>
</reference>